<proteinExistence type="predicted"/>
<comment type="caution">
    <text evidence="2">The sequence shown here is derived from an EMBL/GenBank/DDBJ whole genome shotgun (WGS) entry which is preliminary data.</text>
</comment>
<evidence type="ECO:0000313" key="3">
    <source>
        <dbReference type="Proteomes" id="UP001500994"/>
    </source>
</evidence>
<sequence>MIATEFTAEWAELGLDHTIQRAAASANALPRTSQPRWTSANGTIHGGSTAPEPGRGAPSSALPRRAAPARRPQAHGAIGSGGFRTAAPAPRTTSRDARAASDTPFPERPALAFVGGGTGTTAWGFRPVHDRSRLAAFLRKDTVVA</sequence>
<dbReference type="EMBL" id="BAAARK010000012">
    <property type="protein sequence ID" value="GAA2666483.1"/>
    <property type="molecule type" value="Genomic_DNA"/>
</dbReference>
<evidence type="ECO:0000313" key="2">
    <source>
        <dbReference type="EMBL" id="GAA2666483.1"/>
    </source>
</evidence>
<protein>
    <submittedName>
        <fullName evidence="2">Uncharacterized protein</fullName>
    </submittedName>
</protein>
<evidence type="ECO:0000256" key="1">
    <source>
        <dbReference type="SAM" id="MobiDB-lite"/>
    </source>
</evidence>
<accession>A0ABP6EEL2</accession>
<feature type="compositionally biased region" description="Low complexity" evidence="1">
    <location>
        <begin position="57"/>
        <end position="71"/>
    </location>
</feature>
<name>A0ABP6EEL2_9ACTN</name>
<dbReference type="Proteomes" id="UP001500994">
    <property type="component" value="Unassembled WGS sequence"/>
</dbReference>
<gene>
    <name evidence="2" type="ORF">GCM10009864_39850</name>
</gene>
<organism evidence="2 3">
    <name type="scientific">Streptomyces lunalinharesii</name>
    <dbReference type="NCBI Taxonomy" id="333384"/>
    <lineage>
        <taxon>Bacteria</taxon>
        <taxon>Bacillati</taxon>
        <taxon>Actinomycetota</taxon>
        <taxon>Actinomycetes</taxon>
        <taxon>Kitasatosporales</taxon>
        <taxon>Streptomycetaceae</taxon>
        <taxon>Streptomyces</taxon>
    </lineage>
</organism>
<keyword evidence="3" id="KW-1185">Reference proteome</keyword>
<reference evidence="3" key="1">
    <citation type="journal article" date="2019" name="Int. J. Syst. Evol. Microbiol.">
        <title>The Global Catalogue of Microorganisms (GCM) 10K type strain sequencing project: providing services to taxonomists for standard genome sequencing and annotation.</title>
        <authorList>
            <consortium name="The Broad Institute Genomics Platform"/>
            <consortium name="The Broad Institute Genome Sequencing Center for Infectious Disease"/>
            <person name="Wu L."/>
            <person name="Ma J."/>
        </authorList>
    </citation>
    <scope>NUCLEOTIDE SEQUENCE [LARGE SCALE GENOMIC DNA]</scope>
    <source>
        <strain evidence="3">JCM 16374</strain>
    </source>
</reference>
<feature type="region of interest" description="Disordered" evidence="1">
    <location>
        <begin position="26"/>
        <end position="113"/>
    </location>
</feature>
<feature type="compositionally biased region" description="Polar residues" evidence="1">
    <location>
        <begin position="30"/>
        <end position="42"/>
    </location>
</feature>